<dbReference type="OrthoDB" id="5850821at2759"/>
<keyword evidence="2" id="KW-1185">Reference proteome</keyword>
<reference evidence="1 2" key="1">
    <citation type="submission" date="2013-12" db="EMBL/GenBank/DDBJ databases">
        <title>Draft genome of the parsitic nematode Ancylostoma duodenale.</title>
        <authorList>
            <person name="Mitreva M."/>
        </authorList>
    </citation>
    <scope>NUCLEOTIDE SEQUENCE [LARGE SCALE GENOMIC DNA]</scope>
    <source>
        <strain evidence="1 2">Zhejiang</strain>
    </source>
</reference>
<gene>
    <name evidence="1" type="ORF">ANCDUO_23671</name>
</gene>
<accession>A0A0C2BR71</accession>
<evidence type="ECO:0000313" key="2">
    <source>
        <dbReference type="Proteomes" id="UP000054047"/>
    </source>
</evidence>
<dbReference type="Proteomes" id="UP000054047">
    <property type="component" value="Unassembled WGS sequence"/>
</dbReference>
<dbReference type="AlphaFoldDB" id="A0A0C2BR71"/>
<organism evidence="1 2">
    <name type="scientific">Ancylostoma duodenale</name>
    <dbReference type="NCBI Taxonomy" id="51022"/>
    <lineage>
        <taxon>Eukaryota</taxon>
        <taxon>Metazoa</taxon>
        <taxon>Ecdysozoa</taxon>
        <taxon>Nematoda</taxon>
        <taxon>Chromadorea</taxon>
        <taxon>Rhabditida</taxon>
        <taxon>Rhabditina</taxon>
        <taxon>Rhabditomorpha</taxon>
        <taxon>Strongyloidea</taxon>
        <taxon>Ancylostomatidae</taxon>
        <taxon>Ancylostomatinae</taxon>
        <taxon>Ancylostoma</taxon>
    </lineage>
</organism>
<name>A0A0C2BR71_9BILA</name>
<sequence length="105" mass="12120">MWILAALVVTAFAEKPITVEEYLAQPMPDYAQKLTGQAFVDYINEQQPFFKAEYSSEAEAFKKARIMDLKFLESPKKEEMSSDVDYDDSLDENIELPARLSYLRP</sequence>
<proteinExistence type="predicted"/>
<protein>
    <submittedName>
        <fullName evidence="1">Uncharacterized protein</fullName>
    </submittedName>
</protein>
<dbReference type="EMBL" id="KN769680">
    <property type="protein sequence ID" value="KIH46278.1"/>
    <property type="molecule type" value="Genomic_DNA"/>
</dbReference>
<evidence type="ECO:0000313" key="1">
    <source>
        <dbReference type="EMBL" id="KIH46278.1"/>
    </source>
</evidence>